<evidence type="ECO:0000313" key="2">
    <source>
        <dbReference type="EMBL" id="THA12244.1"/>
    </source>
</evidence>
<reference evidence="2 3" key="1">
    <citation type="journal article" date="2019" name="Vet. Microbiol.">
        <title>Development of multi locus sequence typing (MLST) of Rodentibacter pneumotropicus.</title>
        <authorList>
            <person name="Adhikary S."/>
            <person name="Bisgaard M."/>
            <person name="Boot R."/>
            <person name="Benga L."/>
            <person name="Nicklas W."/>
            <person name="Christensen H."/>
        </authorList>
    </citation>
    <scope>NUCLEOTIDE SEQUENCE [LARGE SCALE GENOMIC DNA]</scope>
    <source>
        <strain evidence="2 3">1596_07</strain>
    </source>
</reference>
<dbReference type="RefSeq" id="WP_136125371.1">
    <property type="nucleotide sequence ID" value="NZ_QXNF01000074.1"/>
</dbReference>
<dbReference type="InterPro" id="IPR024973">
    <property type="entry name" value="ESPR"/>
</dbReference>
<dbReference type="NCBIfam" id="TIGR01901">
    <property type="entry name" value="adhes_NPXG"/>
    <property type="match status" value="1"/>
</dbReference>
<feature type="domain" description="Filamentous haemagglutinin FhaB/tRNA nuclease CdiA-like TPS" evidence="1">
    <location>
        <begin position="100"/>
        <end position="220"/>
    </location>
</feature>
<dbReference type="NCBIfam" id="TIGR01731">
    <property type="entry name" value="fil_hemag_20aa"/>
    <property type="match status" value="10"/>
</dbReference>
<dbReference type="SUPFAM" id="SSF51126">
    <property type="entry name" value="Pectin lyase-like"/>
    <property type="match status" value="1"/>
</dbReference>
<proteinExistence type="predicted"/>
<accession>A0A4S2Q7R3</accession>
<comment type="caution">
    <text evidence="2">The sequence shown here is derived from an EMBL/GenBank/DDBJ whole genome shotgun (WGS) entry which is preliminary data.</text>
</comment>
<organism evidence="2 3">
    <name type="scientific">Rodentibacter pneumotropicus</name>
    <dbReference type="NCBI Taxonomy" id="758"/>
    <lineage>
        <taxon>Bacteria</taxon>
        <taxon>Pseudomonadati</taxon>
        <taxon>Pseudomonadota</taxon>
        <taxon>Gammaproteobacteria</taxon>
        <taxon>Pasteurellales</taxon>
        <taxon>Pasteurellaceae</taxon>
        <taxon>Rodentibacter</taxon>
    </lineage>
</organism>
<sequence length="1541" mass="167243">MNKNHYKVIFSRVLCQLVVVSELAKSQGKAASENLAEAEIKTTSNPTVLSCLLNPIHFSLMLALGFVYLAPTNVLASPEMAIRADKSAPGNQQPTVLQTANELPQVNIQTPSAGGVSRNQYSQFDVAEKGAVLNNARKATQTQMAGWVQGNPNLARGEAKVILNEVNSTNPSRLKGYVEVAGKKADVVIANPSGIHCEGCGVINAGRATLTTGKVQLENGKLKGFDVRGGEVRVSGKGMNNAQSDYTDIIAEKVKIDGGVWAKKGINVTTGKNKVNRTNDSVVYVGNKNAAKNDRTLANEVSNQTDQTYAVDVSRLGGMYAERIHLVDNGSGLGVRNAGHIGASTGNVRIDSQGRVVNSGTISATQQAHINSSKTIENTGKIETKQGDIALRSQKNIDQKGSMVSRQSGVSLQAKETITQTGETVSKGNIAYQAKQIKVKNSALIAAGVSVQDTVQGEIRRLDQQNLQGDVTISATDAITSNAKHLASGTIKIKSNAVDLSESQLSANRVAIQSTRSPLKLNQATLYSEDHIELASPNAISTNQANLNAGHFEVDTAKLNNQQGSWIQRSTETFSLNLKDGLDNTQGKMAVEGELSIQSPSVQNRQGVLWSNNRLSIDTKAGHIDSQSGYLFGKHNIDIHSATLNNQQGEILGEQVSLSGRQVNNEKGKIIAGNKANLSVNQLNNQHQGIVYSKGELALNVKNLLNQEGIISALSQAVLNAEHIDNRQGVLQVEDDFTIRTNTINNEQGDILAKDAEISAAETNNAKGVITAKNSLTLSGSLLDNRGGIVQAKQTEVNLTQLDNRANGTKGSLLAASNRLVLNVANINNQQTKASQSTPTQGIQAGEVIINAERLDNQRGGIYVGKSVNLSVNQSLNNQQGEILSTGRVDITNPNFTLVVDNTLGLIESLSATTLQAKTLINESSINTKGDLNIALKDSFTLNQAFGVGNNLTFSTKGNFINNTHLVVGNRASIQGETIQNNANAEISSGHTDIQGKKVDNLGLIDGDTTVITASEVNNLGVARIYGTQLAIQAEALNNLENAEGQSATIAARERLDLGVGELVNRNHSLIMSLGTLHIGGKLDENHQTVGYAKRVDNASATVESLGNAWIRSHHLLNHDLHLKLGEYHTDERIVEYAPKDSSKRYIAKNKDGGEGYFYLKNNNKHDSNSYFILKDGSSIASRYWTHWNYNRHTVTTTIEQRDPARLLIGGDLQLQGNDLENNASTLAVGNRLFLADTLITSNEKNRDLTAQGITLKNIDIIGTINRTDKGNWDSFGKEHTRYGWKGKKRWAVYETGKGSFEDKHPVEHFNFNKVLNTIGRPVDGSGAQVDNKTDFQGISLAQKTPLEADLKAKSINLENITSGVMKNQDNLGIKTHLPDISLPQASLYKINPQSGTFLIETDPRFTDRTKWLSSDYMFNALRSDPQNLLKRLGDGFYEQRLVNEQINRLTGRRFLENYHSDYEQYKALMDNGAYYAKKWQLVPGVALTAMQMKELTTDMVWMVKKDVILKDGRKIEVLAPQVYIVARNSDIDSQGAVISA</sequence>
<dbReference type="Proteomes" id="UP000310576">
    <property type="component" value="Unassembled WGS sequence"/>
</dbReference>
<dbReference type="Pfam" id="PF13018">
    <property type="entry name" value="ESPR"/>
    <property type="match status" value="1"/>
</dbReference>
<gene>
    <name evidence="2" type="ORF">D3M76_10155</name>
</gene>
<dbReference type="EMBL" id="QXNG01000113">
    <property type="protein sequence ID" value="THA12244.1"/>
    <property type="molecule type" value="Genomic_DNA"/>
</dbReference>
<dbReference type="InterPro" id="IPR008638">
    <property type="entry name" value="FhaB/CdiA-like_TPS"/>
</dbReference>
<evidence type="ECO:0000259" key="1">
    <source>
        <dbReference type="SMART" id="SM00912"/>
    </source>
</evidence>
<dbReference type="InterPro" id="IPR012334">
    <property type="entry name" value="Pectin_lyas_fold"/>
</dbReference>
<feature type="non-terminal residue" evidence="2">
    <location>
        <position position="1541"/>
    </location>
</feature>
<dbReference type="SMART" id="SM00912">
    <property type="entry name" value="Haemagg_act"/>
    <property type="match status" value="1"/>
</dbReference>
<dbReference type="Pfam" id="PF05860">
    <property type="entry name" value="TPS"/>
    <property type="match status" value="1"/>
</dbReference>
<evidence type="ECO:0000313" key="3">
    <source>
        <dbReference type="Proteomes" id="UP000310576"/>
    </source>
</evidence>
<name>A0A4S2Q7R3_9PAST</name>
<dbReference type="InterPro" id="IPR010069">
    <property type="entry name" value="CdiA_FHA1_rpt"/>
</dbReference>
<dbReference type="InterPro" id="IPR011050">
    <property type="entry name" value="Pectin_lyase_fold/virulence"/>
</dbReference>
<protein>
    <submittedName>
        <fullName evidence="2">Filamentous hemagglutinin N-terminal domain-containing protein</fullName>
    </submittedName>
</protein>
<dbReference type="Gene3D" id="2.160.20.10">
    <property type="entry name" value="Single-stranded right-handed beta-helix, Pectin lyase-like"/>
    <property type="match status" value="1"/>
</dbReference>